<sequence>MTAPERLTLDLPHLRFAALAWGPKDGRLMLCLHGYPDSAWTWRHLGPHFAAQGFRVVAPFMRGYAPTELARDGDYGLGALMYDAVTLHEALGGTGDAVLVGHDWGGLASAGVAAYPKNPFGTVVSMGVPLVAGMRDAGNRRRLAPLLPVQMRMSWYILFQQIPWLSERNLDRVIPKLWRNWCPPGYDAREDLAHLWEALPDTRRRTAALAYYRAALRPWRRGSHAELDRYAMTQNPISPMLVLHGRLDGAIDVRIGTLSASVLVPGSRHEVIDGAGHFMHLDRPDEVHALIADYANL</sequence>
<dbReference type="AlphaFoldDB" id="A0A2U9PMU7"/>
<feature type="domain" description="AB hydrolase-1" evidence="2">
    <location>
        <begin position="28"/>
        <end position="284"/>
    </location>
</feature>
<evidence type="ECO:0000313" key="4">
    <source>
        <dbReference type="Proteomes" id="UP000011200"/>
    </source>
</evidence>
<evidence type="ECO:0000256" key="1">
    <source>
        <dbReference type="ARBA" id="ARBA00022801"/>
    </source>
</evidence>
<dbReference type="InterPro" id="IPR029058">
    <property type="entry name" value="AB_hydrolase_fold"/>
</dbReference>
<gene>
    <name evidence="3" type="ORF">D806_019830</name>
</gene>
<dbReference type="PRINTS" id="PR00412">
    <property type="entry name" value="EPOXHYDRLASE"/>
</dbReference>
<evidence type="ECO:0000259" key="2">
    <source>
        <dbReference type="Pfam" id="PF00561"/>
    </source>
</evidence>
<accession>A0A2U9PMU7</accession>
<dbReference type="Pfam" id="PF00561">
    <property type="entry name" value="Abhydrolase_1"/>
    <property type="match status" value="1"/>
</dbReference>
<dbReference type="PANTHER" id="PTHR43329">
    <property type="entry name" value="EPOXIDE HYDROLASE"/>
    <property type="match status" value="1"/>
</dbReference>
<dbReference type="InterPro" id="IPR000073">
    <property type="entry name" value="AB_hydrolase_1"/>
</dbReference>
<keyword evidence="1 3" id="KW-0378">Hydrolase</keyword>
<dbReference type="EMBL" id="CP027541">
    <property type="protein sequence ID" value="AWT52965.1"/>
    <property type="molecule type" value="Genomic_DNA"/>
</dbReference>
<name>A0A2U9PMU7_MYCSE</name>
<organism evidence="3 4">
    <name type="scientific">Mycolicibacterium smegmatis (strain MKD8)</name>
    <name type="common">Mycobacterium smegmatis</name>
    <dbReference type="NCBI Taxonomy" id="1214915"/>
    <lineage>
        <taxon>Bacteria</taxon>
        <taxon>Bacillati</taxon>
        <taxon>Actinomycetota</taxon>
        <taxon>Actinomycetes</taxon>
        <taxon>Mycobacteriales</taxon>
        <taxon>Mycobacteriaceae</taxon>
        <taxon>Mycolicibacterium</taxon>
    </lineage>
</organism>
<dbReference type="SUPFAM" id="SSF53474">
    <property type="entry name" value="alpha/beta-Hydrolases"/>
    <property type="match status" value="1"/>
</dbReference>
<dbReference type="InterPro" id="IPR000639">
    <property type="entry name" value="Epox_hydrolase-like"/>
</dbReference>
<evidence type="ECO:0000313" key="3">
    <source>
        <dbReference type="EMBL" id="AWT52965.1"/>
    </source>
</evidence>
<dbReference type="Proteomes" id="UP000011200">
    <property type="component" value="Chromosome"/>
</dbReference>
<dbReference type="Gene3D" id="3.40.50.1820">
    <property type="entry name" value="alpha/beta hydrolase"/>
    <property type="match status" value="1"/>
</dbReference>
<proteinExistence type="predicted"/>
<dbReference type="GO" id="GO:0016787">
    <property type="term" value="F:hydrolase activity"/>
    <property type="evidence" value="ECO:0007669"/>
    <property type="project" value="UniProtKB-KW"/>
</dbReference>
<reference evidence="4" key="2">
    <citation type="submission" date="2018-03" db="EMBL/GenBank/DDBJ databases">
        <authorList>
            <person name="Derbyshire K."/>
            <person name="Gray T.A."/>
            <person name="Champion M."/>
        </authorList>
    </citation>
    <scope>NUCLEOTIDE SEQUENCE [LARGE SCALE GENOMIC DNA]</scope>
    <source>
        <strain evidence="4">MKD8</strain>
    </source>
</reference>
<reference evidence="3 4" key="1">
    <citation type="journal article" date="2013" name="Genome Announc.">
        <title>Draft genome sequence of MKD8, a conjugal recipient Mycobacterium smegmatis strain.</title>
        <authorList>
            <person name="Gray T.A."/>
            <person name="Palumbo M.J."/>
            <person name="Derbyshire K.M."/>
        </authorList>
    </citation>
    <scope>NUCLEOTIDE SEQUENCE [LARGE SCALE GENOMIC DNA]</scope>
    <source>
        <strain evidence="3 4">MKD8</strain>
    </source>
</reference>
<dbReference type="RefSeq" id="WP_003893373.1">
    <property type="nucleotide sequence ID" value="NZ_CP027541.1"/>
</dbReference>
<protein>
    <submittedName>
        <fullName evidence="3">Hydrolase, alpha/beta fold family protein</fullName>
    </submittedName>
</protein>